<protein>
    <submittedName>
        <fullName evidence="1">Uncharacterized protein</fullName>
    </submittedName>
</protein>
<dbReference type="AlphaFoldDB" id="X1GQS1"/>
<accession>X1GQS1</accession>
<proteinExistence type="predicted"/>
<organism evidence="1">
    <name type="scientific">marine sediment metagenome</name>
    <dbReference type="NCBI Taxonomy" id="412755"/>
    <lineage>
        <taxon>unclassified sequences</taxon>
        <taxon>metagenomes</taxon>
        <taxon>ecological metagenomes</taxon>
    </lineage>
</organism>
<name>X1GQS1_9ZZZZ</name>
<reference evidence="1" key="1">
    <citation type="journal article" date="2014" name="Front. Microbiol.">
        <title>High frequency of phylogenetically diverse reductive dehalogenase-homologous genes in deep subseafloor sedimentary metagenomes.</title>
        <authorList>
            <person name="Kawai M."/>
            <person name="Futagami T."/>
            <person name="Toyoda A."/>
            <person name="Takaki Y."/>
            <person name="Nishi S."/>
            <person name="Hori S."/>
            <person name="Arai W."/>
            <person name="Tsubouchi T."/>
            <person name="Morono Y."/>
            <person name="Uchiyama I."/>
            <person name="Ito T."/>
            <person name="Fujiyama A."/>
            <person name="Inagaki F."/>
            <person name="Takami H."/>
        </authorList>
    </citation>
    <scope>NUCLEOTIDE SEQUENCE</scope>
    <source>
        <strain evidence="1">Expedition CK06-06</strain>
    </source>
</reference>
<dbReference type="EMBL" id="BARU01007766">
    <property type="protein sequence ID" value="GAH47215.1"/>
    <property type="molecule type" value="Genomic_DNA"/>
</dbReference>
<comment type="caution">
    <text evidence="1">The sequence shown here is derived from an EMBL/GenBank/DDBJ whole genome shotgun (WGS) entry which is preliminary data.</text>
</comment>
<evidence type="ECO:0000313" key="1">
    <source>
        <dbReference type="EMBL" id="GAH47215.1"/>
    </source>
</evidence>
<feature type="non-terminal residue" evidence="1">
    <location>
        <position position="130"/>
    </location>
</feature>
<sequence>MADKGKENNGMPTNAGTEKEWLRAIVTDKVEKATKWTSKETKELGPERPESRIQEILQQFYWDLMDKLKEAKFTEGGEIITAPDEDSFDKWYENMDLATYTQKPKLMDIFNTIARMCHVPKAKSYEEEDF</sequence>
<gene>
    <name evidence="1" type="ORF">S03H2_15292</name>
</gene>